<dbReference type="PANTHER" id="PTHR43510">
    <property type="entry name" value="AMINOTRANSFERASE FUNCTION, HYPOTHETICAL (EUROFUNG)"/>
    <property type="match status" value="1"/>
</dbReference>
<dbReference type="GO" id="GO:0008483">
    <property type="term" value="F:transaminase activity"/>
    <property type="evidence" value="ECO:0007669"/>
    <property type="project" value="UniProtKB-KW"/>
</dbReference>
<dbReference type="CDD" id="cd00609">
    <property type="entry name" value="AAT_like"/>
    <property type="match status" value="1"/>
</dbReference>
<dbReference type="GO" id="GO:0030170">
    <property type="term" value="F:pyridoxal phosphate binding"/>
    <property type="evidence" value="ECO:0007669"/>
    <property type="project" value="InterPro"/>
</dbReference>
<dbReference type="Gene3D" id="3.40.640.10">
    <property type="entry name" value="Type I PLP-dependent aspartate aminotransferase-like (Major domain)"/>
    <property type="match status" value="1"/>
</dbReference>
<dbReference type="AlphaFoldDB" id="A0A2T0LXN7"/>
<dbReference type="Gene3D" id="3.90.1150.10">
    <property type="entry name" value="Aspartate Aminotransferase, domain 1"/>
    <property type="match status" value="1"/>
</dbReference>
<proteinExistence type="predicted"/>
<keyword evidence="2" id="KW-0808">Transferase</keyword>
<evidence type="ECO:0000313" key="2">
    <source>
        <dbReference type="EMBL" id="PRX48791.1"/>
    </source>
</evidence>
<feature type="domain" description="Aminotransferase class I/classII large" evidence="1">
    <location>
        <begin position="52"/>
        <end position="350"/>
    </location>
</feature>
<name>A0A2T0LXN7_9ACTN</name>
<dbReference type="SUPFAM" id="SSF53383">
    <property type="entry name" value="PLP-dependent transferases"/>
    <property type="match status" value="1"/>
</dbReference>
<keyword evidence="2" id="KW-0032">Aminotransferase</keyword>
<keyword evidence="3" id="KW-1185">Reference proteome</keyword>
<dbReference type="OrthoDB" id="9763453at2"/>
<dbReference type="InterPro" id="IPR015424">
    <property type="entry name" value="PyrdxlP-dep_Trfase"/>
</dbReference>
<dbReference type="Proteomes" id="UP000238312">
    <property type="component" value="Unassembled WGS sequence"/>
</dbReference>
<reference evidence="2 3" key="1">
    <citation type="submission" date="2018-03" db="EMBL/GenBank/DDBJ databases">
        <title>Genomic Encyclopedia of Type Strains, Phase III (KMG-III): the genomes of soil and plant-associated and newly described type strains.</title>
        <authorList>
            <person name="Whitman W."/>
        </authorList>
    </citation>
    <scope>NUCLEOTIDE SEQUENCE [LARGE SCALE GENOMIC DNA]</scope>
    <source>
        <strain evidence="2 3">CGMCC 4.7104</strain>
    </source>
</reference>
<dbReference type="InterPro" id="IPR004839">
    <property type="entry name" value="Aminotransferase_I/II_large"/>
</dbReference>
<dbReference type="EMBL" id="PVNG01000040">
    <property type="protein sequence ID" value="PRX48791.1"/>
    <property type="molecule type" value="Genomic_DNA"/>
</dbReference>
<gene>
    <name evidence="2" type="ORF">B0I32_14036</name>
</gene>
<accession>A0A2T0LXN7</accession>
<organism evidence="2 3">
    <name type="scientific">Nonomuraea fuscirosea</name>
    <dbReference type="NCBI Taxonomy" id="1291556"/>
    <lineage>
        <taxon>Bacteria</taxon>
        <taxon>Bacillati</taxon>
        <taxon>Actinomycetota</taxon>
        <taxon>Actinomycetes</taxon>
        <taxon>Streptosporangiales</taxon>
        <taxon>Streptosporangiaceae</taxon>
        <taxon>Nonomuraea</taxon>
    </lineage>
</organism>
<evidence type="ECO:0000259" key="1">
    <source>
        <dbReference type="Pfam" id="PF00155"/>
    </source>
</evidence>
<dbReference type="RefSeq" id="WP_106252896.1">
    <property type="nucleotide sequence ID" value="NZ_JBFAIL010000089.1"/>
</dbReference>
<sequence>MQLPPFLIERMFAKHEFTCRVNLTGSDTEGLSLGALWEVAPEGTRRWYESLTLGYTDSAGHPLLRELAAHSSGLSSGSAVQVFAGATEAVYVLLNAILSPEDHVVIIGPTYQLLIDVPRAIGAEVTEIRLRREDGWQLDVDKVRRALRPNTKLIVANFPHNPTGALPEASVFEELLGLVDGSEILLLSDEIYRGIELEPQRRLQSAAALTPNAISVTGVSKVLGMAGVRIGWTVTQNAAVTARLLDYRYWTTLATSAPSEVLAIAGLQAAPALMDRANSLVRANAGALASFVESTPGWDWVPPVGGTCAYPWLTATEAQAFSDWLVDCHGVLLAPDVMFQHAGQHLRFGMGRALFPDGMAALAQAWQEWQHKDARNLSD</sequence>
<dbReference type="InterPro" id="IPR015422">
    <property type="entry name" value="PyrdxlP-dep_Trfase_small"/>
</dbReference>
<dbReference type="PANTHER" id="PTHR43510:SF1">
    <property type="entry name" value="AMINOTRANSFERASE FUNCTION, HYPOTHETICAL (EUROFUNG)"/>
    <property type="match status" value="1"/>
</dbReference>
<comment type="caution">
    <text evidence="2">The sequence shown here is derived from an EMBL/GenBank/DDBJ whole genome shotgun (WGS) entry which is preliminary data.</text>
</comment>
<dbReference type="Pfam" id="PF00155">
    <property type="entry name" value="Aminotran_1_2"/>
    <property type="match status" value="1"/>
</dbReference>
<evidence type="ECO:0000313" key="3">
    <source>
        <dbReference type="Proteomes" id="UP000238312"/>
    </source>
</evidence>
<protein>
    <submittedName>
        <fullName evidence="2">Aspartate/methionine/tyrosine aminotransferase</fullName>
    </submittedName>
</protein>
<dbReference type="InterPro" id="IPR015421">
    <property type="entry name" value="PyrdxlP-dep_Trfase_major"/>
</dbReference>